<accession>A0A0D3IT32</accession>
<organism evidence="2 3">
    <name type="scientific">Emiliania huxleyi (strain CCMP1516)</name>
    <dbReference type="NCBI Taxonomy" id="280463"/>
    <lineage>
        <taxon>Eukaryota</taxon>
        <taxon>Haptista</taxon>
        <taxon>Haptophyta</taxon>
        <taxon>Prymnesiophyceae</taxon>
        <taxon>Isochrysidales</taxon>
        <taxon>Noelaerhabdaceae</taxon>
        <taxon>Emiliania</taxon>
    </lineage>
</organism>
<dbReference type="EnsemblProtists" id="EOD14417">
    <property type="protein sequence ID" value="EOD14417"/>
    <property type="gene ID" value="EMIHUDRAFT_451817"/>
</dbReference>
<evidence type="ECO:0000256" key="1">
    <source>
        <dbReference type="SAM" id="MobiDB-lite"/>
    </source>
</evidence>
<dbReference type="RefSeq" id="XP_005766846.1">
    <property type="nucleotide sequence ID" value="XM_005766789.1"/>
</dbReference>
<sequence length="323" mass="35247">MESLPLTTGTAVPQQAGSTLKRIVAFCLTLSAGALLGASISRSGAPAKERTDSSRAGKTPIPSLGEALGQIPTGIGSDLSEGYKANPFYFDPSLRDHVKLTVTPSNTGCGEGGKQLIKPFYINSAKGDAKTFQWCDDGAPLTCTTPRPLQDTSTTRPRHVRRHLPPEPRDGGRHAAQRRRLPQAARLPAARGLHGAVLARDEGAARELRQAAHWLGRLQRGGDLVRGGARRLDVARRVQDADAPLQAVDEVRRLLRRPRRLLRPRGRARGRGSCLTVMQSMGGSVHRWPKSRRAARDMSVSCHRTRMSCISRNSCYFDMIRIC</sequence>
<feature type="compositionally biased region" description="Polar residues" evidence="1">
    <location>
        <begin position="145"/>
        <end position="155"/>
    </location>
</feature>
<feature type="region of interest" description="Disordered" evidence="1">
    <location>
        <begin position="145"/>
        <end position="181"/>
    </location>
</feature>
<evidence type="ECO:0000313" key="3">
    <source>
        <dbReference type="Proteomes" id="UP000013827"/>
    </source>
</evidence>
<feature type="compositionally biased region" description="Basic and acidic residues" evidence="1">
    <location>
        <begin position="164"/>
        <end position="173"/>
    </location>
</feature>
<name>A0A0D3IT32_EMIH1</name>
<reference evidence="3" key="1">
    <citation type="journal article" date="2013" name="Nature">
        <title>Pan genome of the phytoplankton Emiliania underpins its global distribution.</title>
        <authorList>
            <person name="Read B.A."/>
            <person name="Kegel J."/>
            <person name="Klute M.J."/>
            <person name="Kuo A."/>
            <person name="Lefebvre S.C."/>
            <person name="Maumus F."/>
            <person name="Mayer C."/>
            <person name="Miller J."/>
            <person name="Monier A."/>
            <person name="Salamov A."/>
            <person name="Young J."/>
            <person name="Aguilar M."/>
            <person name="Claverie J.M."/>
            <person name="Frickenhaus S."/>
            <person name="Gonzalez K."/>
            <person name="Herman E.K."/>
            <person name="Lin Y.C."/>
            <person name="Napier J."/>
            <person name="Ogata H."/>
            <person name="Sarno A.F."/>
            <person name="Shmutz J."/>
            <person name="Schroeder D."/>
            <person name="de Vargas C."/>
            <person name="Verret F."/>
            <person name="von Dassow P."/>
            <person name="Valentin K."/>
            <person name="Van de Peer Y."/>
            <person name="Wheeler G."/>
            <person name="Dacks J.B."/>
            <person name="Delwiche C.F."/>
            <person name="Dyhrman S.T."/>
            <person name="Glockner G."/>
            <person name="John U."/>
            <person name="Richards T."/>
            <person name="Worden A.Z."/>
            <person name="Zhang X."/>
            <person name="Grigoriev I.V."/>
            <person name="Allen A.E."/>
            <person name="Bidle K."/>
            <person name="Borodovsky M."/>
            <person name="Bowler C."/>
            <person name="Brownlee C."/>
            <person name="Cock J.M."/>
            <person name="Elias M."/>
            <person name="Gladyshev V.N."/>
            <person name="Groth M."/>
            <person name="Guda C."/>
            <person name="Hadaegh A."/>
            <person name="Iglesias-Rodriguez M.D."/>
            <person name="Jenkins J."/>
            <person name="Jones B.M."/>
            <person name="Lawson T."/>
            <person name="Leese F."/>
            <person name="Lindquist E."/>
            <person name="Lobanov A."/>
            <person name="Lomsadze A."/>
            <person name="Malik S.B."/>
            <person name="Marsh M.E."/>
            <person name="Mackinder L."/>
            <person name="Mock T."/>
            <person name="Mueller-Roeber B."/>
            <person name="Pagarete A."/>
            <person name="Parker M."/>
            <person name="Probert I."/>
            <person name="Quesneville H."/>
            <person name="Raines C."/>
            <person name="Rensing S.A."/>
            <person name="Riano-Pachon D.M."/>
            <person name="Richier S."/>
            <person name="Rokitta S."/>
            <person name="Shiraiwa Y."/>
            <person name="Soanes D.M."/>
            <person name="van der Giezen M."/>
            <person name="Wahlund T.M."/>
            <person name="Williams B."/>
            <person name="Wilson W."/>
            <person name="Wolfe G."/>
            <person name="Wurch L.L."/>
        </authorList>
    </citation>
    <scope>NUCLEOTIDE SEQUENCE</scope>
</reference>
<feature type="region of interest" description="Disordered" evidence="1">
    <location>
        <begin position="43"/>
        <end position="69"/>
    </location>
</feature>
<dbReference type="Proteomes" id="UP000013827">
    <property type="component" value="Unassembled WGS sequence"/>
</dbReference>
<dbReference type="GeneID" id="17260571"/>
<dbReference type="AlphaFoldDB" id="A0A0D3IT32"/>
<dbReference type="PaxDb" id="2903-EOD14417"/>
<dbReference type="KEGG" id="ehx:EMIHUDRAFT_451817"/>
<protein>
    <submittedName>
        <fullName evidence="2">Uncharacterized protein</fullName>
    </submittedName>
</protein>
<evidence type="ECO:0000313" key="2">
    <source>
        <dbReference type="EnsemblProtists" id="EOD14417"/>
    </source>
</evidence>
<dbReference type="HOGENOM" id="CLU_862200_0_0_1"/>
<reference evidence="2" key="2">
    <citation type="submission" date="2024-10" db="UniProtKB">
        <authorList>
            <consortium name="EnsemblProtists"/>
        </authorList>
    </citation>
    <scope>IDENTIFICATION</scope>
</reference>
<proteinExistence type="predicted"/>
<keyword evidence="3" id="KW-1185">Reference proteome</keyword>